<feature type="transmembrane region" description="Helical" evidence="1">
    <location>
        <begin position="234"/>
        <end position="253"/>
    </location>
</feature>
<keyword evidence="1" id="KW-0472">Membrane</keyword>
<dbReference type="Pfam" id="PF18864">
    <property type="entry name" value="AbiTii"/>
    <property type="match status" value="1"/>
</dbReference>
<keyword evidence="4" id="KW-1185">Reference proteome</keyword>
<dbReference type="EMBL" id="JAJOMB010000027">
    <property type="protein sequence ID" value="MCD5316124.1"/>
    <property type="molecule type" value="Genomic_DNA"/>
</dbReference>
<keyword evidence="1" id="KW-0812">Transmembrane</keyword>
<dbReference type="RefSeq" id="WP_231448977.1">
    <property type="nucleotide sequence ID" value="NZ_JAJOMB010000027.1"/>
</dbReference>
<name>A0A9X1NLS2_9ACTN</name>
<gene>
    <name evidence="3" type="ORF">LR394_35030</name>
</gene>
<evidence type="ECO:0000313" key="3">
    <source>
        <dbReference type="EMBL" id="MCD5316124.1"/>
    </source>
</evidence>
<evidence type="ECO:0000259" key="2">
    <source>
        <dbReference type="Pfam" id="PF18864"/>
    </source>
</evidence>
<reference evidence="3" key="1">
    <citation type="submission" date="2021-11" db="EMBL/GenBank/DDBJ databases">
        <title>Streptomyces corallinus and Kineosporia corallina sp. nov., two new coral-derived marine actinobacteria.</title>
        <authorList>
            <person name="Buangrab K."/>
            <person name="Sutthacheep M."/>
            <person name="Yeemin T."/>
            <person name="Harunari E."/>
            <person name="Igarashi Y."/>
            <person name="Sripreechasak P."/>
            <person name="Kanchanasin P."/>
            <person name="Tanasupawat S."/>
            <person name="Phongsopitanun W."/>
        </authorList>
    </citation>
    <scope>NUCLEOTIDE SEQUENCE</scope>
    <source>
        <strain evidence="3">JCM 31032</strain>
    </source>
</reference>
<dbReference type="InterPro" id="IPR041304">
    <property type="entry name" value="AbiTii"/>
</dbReference>
<feature type="domain" description="AbiTii" evidence="2">
    <location>
        <begin position="7"/>
        <end position="193"/>
    </location>
</feature>
<protein>
    <recommendedName>
        <fullName evidence="2">AbiTii domain-containing protein</fullName>
    </recommendedName>
</protein>
<dbReference type="Proteomes" id="UP001138997">
    <property type="component" value="Unassembled WGS sequence"/>
</dbReference>
<evidence type="ECO:0000313" key="4">
    <source>
        <dbReference type="Proteomes" id="UP001138997"/>
    </source>
</evidence>
<proteinExistence type="predicted"/>
<organism evidence="3 4">
    <name type="scientific">Kineosporia babensis</name>
    <dbReference type="NCBI Taxonomy" id="499548"/>
    <lineage>
        <taxon>Bacteria</taxon>
        <taxon>Bacillati</taxon>
        <taxon>Actinomycetota</taxon>
        <taxon>Actinomycetes</taxon>
        <taxon>Kineosporiales</taxon>
        <taxon>Kineosporiaceae</taxon>
        <taxon>Kineosporia</taxon>
    </lineage>
</organism>
<dbReference type="AlphaFoldDB" id="A0A9X1NLS2"/>
<accession>A0A9X1NLS2</accession>
<evidence type="ECO:0000256" key="1">
    <source>
        <dbReference type="SAM" id="Phobius"/>
    </source>
</evidence>
<comment type="caution">
    <text evidence="3">The sequence shown here is derived from an EMBL/GenBank/DDBJ whole genome shotgun (WGS) entry which is preliminary data.</text>
</comment>
<keyword evidence="1" id="KW-1133">Transmembrane helix</keyword>
<sequence>MFKRTDLVQQIQAEIMDHRKSLSNVLRRVVALGGETGSAELRDWASKELSGYPSREDLPEYRRVPAPLLIDAATHFAIIKGQQISSFDFPDVAQDSIPDAVPITMGIRAVERLVADCRPGESARLAPPGGAELVKIMNLEGHFNGTIERIYWGVSPVALEEVLDQVRNKLITMLAEMRALTGSAEIPSAEVADRAVQFIVSGKRNSVTISNNMAGGNIQPAAPDEASHGRSWKLVAPWSAGIVALAGAIFGFMQVQGLKFPLW</sequence>